<evidence type="ECO:0000256" key="2">
    <source>
        <dbReference type="ARBA" id="ARBA00022679"/>
    </source>
</evidence>
<organism evidence="6 7">
    <name type="scientific">Cytospora chrysosperma</name>
    <name type="common">Cytospora canker fungus</name>
    <name type="synonym">Sphaeria chrysosperma</name>
    <dbReference type="NCBI Taxonomy" id="252740"/>
    <lineage>
        <taxon>Eukaryota</taxon>
        <taxon>Fungi</taxon>
        <taxon>Dikarya</taxon>
        <taxon>Ascomycota</taxon>
        <taxon>Pezizomycotina</taxon>
        <taxon>Sordariomycetes</taxon>
        <taxon>Sordariomycetidae</taxon>
        <taxon>Diaporthales</taxon>
        <taxon>Cytosporaceae</taxon>
        <taxon>Cytospora</taxon>
    </lineage>
</organism>
<evidence type="ECO:0000313" key="7">
    <source>
        <dbReference type="Proteomes" id="UP000284375"/>
    </source>
</evidence>
<dbReference type="PANTHER" id="PTHR43285:SF2">
    <property type="entry name" value="ANTHRANILATE PHOSPHORIBOSYLTRANSFERASE"/>
    <property type="match status" value="1"/>
</dbReference>
<feature type="region of interest" description="Disordered" evidence="3">
    <location>
        <begin position="1"/>
        <end position="44"/>
    </location>
</feature>
<dbReference type="InterPro" id="IPR000312">
    <property type="entry name" value="Glycosyl_Trfase_fam3"/>
</dbReference>
<dbReference type="InterPro" id="IPR035902">
    <property type="entry name" value="Nuc_phospho_transferase"/>
</dbReference>
<keyword evidence="1" id="KW-0328">Glycosyltransferase</keyword>
<reference evidence="6 7" key="1">
    <citation type="submission" date="2015-09" db="EMBL/GenBank/DDBJ databases">
        <title>Host preference determinants of Valsa canker pathogens revealed by comparative genomics.</title>
        <authorList>
            <person name="Yin Z."/>
            <person name="Huang L."/>
        </authorList>
    </citation>
    <scope>NUCLEOTIDE SEQUENCE [LARGE SCALE GENOMIC DNA]</scope>
    <source>
        <strain evidence="6 7">YSFL</strain>
    </source>
</reference>
<evidence type="ECO:0000256" key="1">
    <source>
        <dbReference type="ARBA" id="ARBA00022676"/>
    </source>
</evidence>
<feature type="domain" description="Glycosyl transferase family 3 N-terminal" evidence="5">
    <location>
        <begin position="49"/>
        <end position="114"/>
    </location>
</feature>
<evidence type="ECO:0000313" key="6">
    <source>
        <dbReference type="EMBL" id="ROV86965.1"/>
    </source>
</evidence>
<accession>A0A423V824</accession>
<dbReference type="SUPFAM" id="SSF47648">
    <property type="entry name" value="Nucleoside phosphorylase/phosphoribosyltransferase N-terminal domain"/>
    <property type="match status" value="1"/>
</dbReference>
<evidence type="ECO:0008006" key="8">
    <source>
        <dbReference type="Google" id="ProtNLM"/>
    </source>
</evidence>
<dbReference type="InterPro" id="IPR005940">
    <property type="entry name" value="Anthranilate_Pribosyl_Tfrase"/>
</dbReference>
<evidence type="ECO:0000256" key="3">
    <source>
        <dbReference type="SAM" id="MobiDB-lite"/>
    </source>
</evidence>
<dbReference type="NCBIfam" id="TIGR01245">
    <property type="entry name" value="trpD"/>
    <property type="match status" value="1"/>
</dbReference>
<sequence>MAASNPANPAGELPGPPSKLSSNSQPESQPDLIEATTGPSEPPPVVDIKPLLKRLWPQQPDVTADEISDAIAYFFTDRIDDVQSGALLMCLHFTGLDRDPDVLSQCAQKMLKAAAQVDSDLLDHVIQTRGRKEGNYRGGFCDIVGTGGDSHNTFNISTTASILASSLLLVSKHGNRASTSKSGSADLIANMRFPTAPNMAAVEPDKIGHIYSKSNYAFLFAPSFHPGMRFVSPVRKKLPWRTIFNLLGPLANPMDVHDKPMIEARVIGVARRELGPVFAESLRLNGVKKAMVVCGEEELDEVSCAGPTWCWRLAENAAGEVEVHHFTVTPEDFGLSRHPLSTVSPGKEPAENAEILRRILNNELADNDPIIEFVLLNTAALFVTSGVCDAESSSMGLGDDGQVVQEVGPGGGRWKEGVRRARWAIKSGEAWKQWNAFVDVTNNL</sequence>
<name>A0A423V824_CYTCH</name>
<gene>
    <name evidence="6" type="ORF">VSDG_10083</name>
</gene>
<dbReference type="Pfam" id="PF00591">
    <property type="entry name" value="Glycos_transf_3"/>
    <property type="match status" value="1"/>
</dbReference>
<proteinExistence type="predicted"/>
<dbReference type="Gene3D" id="1.20.970.10">
    <property type="entry name" value="Transferase, Pyrimidine Nucleoside Phosphorylase, Chain C"/>
    <property type="match status" value="1"/>
</dbReference>
<dbReference type="STRING" id="252740.A0A423V824"/>
<dbReference type="AlphaFoldDB" id="A0A423V824"/>
<evidence type="ECO:0000259" key="4">
    <source>
        <dbReference type="Pfam" id="PF00591"/>
    </source>
</evidence>
<dbReference type="GO" id="GO:0005829">
    <property type="term" value="C:cytosol"/>
    <property type="evidence" value="ECO:0007669"/>
    <property type="project" value="TreeGrafter"/>
</dbReference>
<dbReference type="InterPro" id="IPR017459">
    <property type="entry name" value="Glycosyl_Trfase_fam3_N_dom"/>
</dbReference>
<dbReference type="Gene3D" id="3.40.1030.10">
    <property type="entry name" value="Nucleoside phosphorylase/phosphoribosyltransferase catalytic domain"/>
    <property type="match status" value="1"/>
</dbReference>
<dbReference type="InterPro" id="IPR036320">
    <property type="entry name" value="Glycosyl_Trfase_fam3_N_dom_sf"/>
</dbReference>
<feature type="compositionally biased region" description="Polar residues" evidence="3">
    <location>
        <begin position="19"/>
        <end position="28"/>
    </location>
</feature>
<dbReference type="Pfam" id="PF02885">
    <property type="entry name" value="Glycos_trans_3N"/>
    <property type="match status" value="1"/>
</dbReference>
<dbReference type="EMBL" id="LJZO01000100">
    <property type="protein sequence ID" value="ROV86965.1"/>
    <property type="molecule type" value="Genomic_DNA"/>
</dbReference>
<dbReference type="GO" id="GO:0000162">
    <property type="term" value="P:L-tryptophan biosynthetic process"/>
    <property type="evidence" value="ECO:0007669"/>
    <property type="project" value="InterPro"/>
</dbReference>
<dbReference type="PANTHER" id="PTHR43285">
    <property type="entry name" value="ANTHRANILATE PHOSPHORIBOSYLTRANSFERASE"/>
    <property type="match status" value="1"/>
</dbReference>
<comment type="caution">
    <text evidence="6">The sequence shown here is derived from an EMBL/GenBank/DDBJ whole genome shotgun (WGS) entry which is preliminary data.</text>
</comment>
<evidence type="ECO:0000259" key="5">
    <source>
        <dbReference type="Pfam" id="PF02885"/>
    </source>
</evidence>
<keyword evidence="7" id="KW-1185">Reference proteome</keyword>
<protein>
    <recommendedName>
        <fullName evidence="8">Glycosyl transferase family 3 domain-containing protein</fullName>
    </recommendedName>
</protein>
<dbReference type="GO" id="GO:0004048">
    <property type="term" value="F:anthranilate phosphoribosyltransferase activity"/>
    <property type="evidence" value="ECO:0007669"/>
    <property type="project" value="InterPro"/>
</dbReference>
<keyword evidence="2" id="KW-0808">Transferase</keyword>
<dbReference type="FunFam" id="3.40.1030.10:FF:000010">
    <property type="entry name" value="Anthranilate phosphoribosyltransferase"/>
    <property type="match status" value="1"/>
</dbReference>
<dbReference type="Proteomes" id="UP000284375">
    <property type="component" value="Unassembled WGS sequence"/>
</dbReference>
<feature type="domain" description="Glycosyl transferase family 3" evidence="4">
    <location>
        <begin position="139"/>
        <end position="430"/>
    </location>
</feature>
<dbReference type="SUPFAM" id="SSF52418">
    <property type="entry name" value="Nucleoside phosphorylase/phosphoribosyltransferase catalytic domain"/>
    <property type="match status" value="1"/>
</dbReference>
<dbReference type="OrthoDB" id="427800at2759"/>